<evidence type="ECO:0000313" key="2">
    <source>
        <dbReference type="EMBL" id="KAK1618726.1"/>
    </source>
</evidence>
<dbReference type="Pfam" id="PF13716">
    <property type="entry name" value="CRAL_TRIO_2"/>
    <property type="match status" value="1"/>
</dbReference>
<keyword evidence="3" id="KW-1185">Reference proteome</keyword>
<feature type="domain" description="CRAL-TRIO" evidence="1">
    <location>
        <begin position="48"/>
        <end position="209"/>
    </location>
</feature>
<dbReference type="EMBL" id="JAUUTY010000006">
    <property type="protein sequence ID" value="KAK1618726.1"/>
    <property type="molecule type" value="Genomic_DNA"/>
</dbReference>
<reference evidence="2" key="1">
    <citation type="submission" date="2023-07" db="EMBL/GenBank/DDBJ databases">
        <title>A chromosome-level genome assembly of Lolium multiflorum.</title>
        <authorList>
            <person name="Chen Y."/>
            <person name="Copetti D."/>
            <person name="Kolliker R."/>
            <person name="Studer B."/>
        </authorList>
    </citation>
    <scope>NUCLEOTIDE SEQUENCE</scope>
    <source>
        <strain evidence="2">02402/16</strain>
        <tissue evidence="2">Leaf</tissue>
    </source>
</reference>
<name>A0AAD8VUX4_LOLMU</name>
<dbReference type="CDD" id="cd00170">
    <property type="entry name" value="SEC14"/>
    <property type="match status" value="1"/>
</dbReference>
<dbReference type="AlphaFoldDB" id="A0AAD8VUX4"/>
<dbReference type="Proteomes" id="UP001231189">
    <property type="component" value="Unassembled WGS sequence"/>
</dbReference>
<dbReference type="InterPro" id="IPR001251">
    <property type="entry name" value="CRAL-TRIO_dom"/>
</dbReference>
<proteinExistence type="predicted"/>
<dbReference type="PANTHER" id="PTHR48411:SF1">
    <property type="entry name" value="OS01G0948300 PROTEIN"/>
    <property type="match status" value="1"/>
</dbReference>
<evidence type="ECO:0000313" key="3">
    <source>
        <dbReference type="Proteomes" id="UP001231189"/>
    </source>
</evidence>
<dbReference type="Gene3D" id="3.40.525.10">
    <property type="entry name" value="CRAL-TRIO lipid binding domain"/>
    <property type="match status" value="1"/>
</dbReference>
<dbReference type="InterPro" id="IPR036865">
    <property type="entry name" value="CRAL-TRIO_dom_sf"/>
</dbReference>
<dbReference type="SMART" id="SM00516">
    <property type="entry name" value="SEC14"/>
    <property type="match status" value="1"/>
</dbReference>
<accession>A0AAD8VUX4</accession>
<sequence length="248" mass="27658">MPPSHVSPRGSDRHLNASLAAAPTIAVRHNTHNNIMVGTVAIAIAKDVASEPELLLERSRAITVHGADKRGRAVVRIVGKYFPARALGGRADEALRAHLQYRILPEVGEREFVVVYMHSLVDRGDNCPGLGAVRAAYESLPPVARERLRAVYFVHPGLQARLFFATVGRFLFSSGLYEKLRYMSRLEYLWAHVDKTELEVPGCARRHDDELERRPLMDYGIEAADRRCMFDAASMDTSASLHSLRCIS</sequence>
<dbReference type="SUPFAM" id="SSF52087">
    <property type="entry name" value="CRAL/TRIO domain"/>
    <property type="match status" value="1"/>
</dbReference>
<gene>
    <name evidence="2" type="ORF">QYE76_024243</name>
</gene>
<evidence type="ECO:0000259" key="1">
    <source>
        <dbReference type="SMART" id="SM00516"/>
    </source>
</evidence>
<protein>
    <recommendedName>
        <fullName evidence="1">CRAL-TRIO domain-containing protein</fullName>
    </recommendedName>
</protein>
<dbReference type="PANTHER" id="PTHR48411">
    <property type="entry name" value="OS01G0948300 PROTEIN"/>
    <property type="match status" value="1"/>
</dbReference>
<organism evidence="2 3">
    <name type="scientific">Lolium multiflorum</name>
    <name type="common">Italian ryegrass</name>
    <name type="synonym">Lolium perenne subsp. multiflorum</name>
    <dbReference type="NCBI Taxonomy" id="4521"/>
    <lineage>
        <taxon>Eukaryota</taxon>
        <taxon>Viridiplantae</taxon>
        <taxon>Streptophyta</taxon>
        <taxon>Embryophyta</taxon>
        <taxon>Tracheophyta</taxon>
        <taxon>Spermatophyta</taxon>
        <taxon>Magnoliopsida</taxon>
        <taxon>Liliopsida</taxon>
        <taxon>Poales</taxon>
        <taxon>Poaceae</taxon>
        <taxon>BOP clade</taxon>
        <taxon>Pooideae</taxon>
        <taxon>Poodae</taxon>
        <taxon>Poeae</taxon>
        <taxon>Poeae Chloroplast Group 2 (Poeae type)</taxon>
        <taxon>Loliodinae</taxon>
        <taxon>Loliinae</taxon>
        <taxon>Lolium</taxon>
    </lineage>
</organism>
<comment type="caution">
    <text evidence="2">The sequence shown here is derived from an EMBL/GenBank/DDBJ whole genome shotgun (WGS) entry which is preliminary data.</text>
</comment>